<keyword evidence="2" id="KW-1185">Reference proteome</keyword>
<proteinExistence type="predicted"/>
<feature type="non-terminal residue" evidence="1">
    <location>
        <position position="1"/>
    </location>
</feature>
<gene>
    <name evidence="1" type="ORF">B7463_g10235</name>
</gene>
<accession>A0A3E2GZD6</accession>
<protein>
    <submittedName>
        <fullName evidence="1">Uncharacterized protein</fullName>
    </submittedName>
</protein>
<organism evidence="1 2">
    <name type="scientific">Scytalidium lignicola</name>
    <name type="common">Hyphomycete</name>
    <dbReference type="NCBI Taxonomy" id="5539"/>
    <lineage>
        <taxon>Eukaryota</taxon>
        <taxon>Fungi</taxon>
        <taxon>Dikarya</taxon>
        <taxon>Ascomycota</taxon>
        <taxon>Pezizomycotina</taxon>
        <taxon>Leotiomycetes</taxon>
        <taxon>Leotiomycetes incertae sedis</taxon>
        <taxon>Scytalidium</taxon>
    </lineage>
</organism>
<evidence type="ECO:0000313" key="2">
    <source>
        <dbReference type="Proteomes" id="UP000258309"/>
    </source>
</evidence>
<comment type="caution">
    <text evidence="1">The sequence shown here is derived from an EMBL/GenBank/DDBJ whole genome shotgun (WGS) entry which is preliminary data.</text>
</comment>
<dbReference type="Proteomes" id="UP000258309">
    <property type="component" value="Unassembled WGS sequence"/>
</dbReference>
<name>A0A3E2GZD6_SCYLI</name>
<dbReference type="EMBL" id="NCSJ02000284">
    <property type="protein sequence ID" value="RFU26103.1"/>
    <property type="molecule type" value="Genomic_DNA"/>
</dbReference>
<feature type="non-terminal residue" evidence="1">
    <location>
        <position position="81"/>
    </location>
</feature>
<reference evidence="1 2" key="1">
    <citation type="submission" date="2018-05" db="EMBL/GenBank/DDBJ databases">
        <title>Draft genome sequence of Scytalidium lignicola DSM 105466, a ubiquitous saprotrophic fungus.</title>
        <authorList>
            <person name="Buettner E."/>
            <person name="Gebauer A.M."/>
            <person name="Hofrichter M."/>
            <person name="Liers C."/>
            <person name="Kellner H."/>
        </authorList>
    </citation>
    <scope>NUCLEOTIDE SEQUENCE [LARGE SCALE GENOMIC DNA]</scope>
    <source>
        <strain evidence="1 2">DSM 105466</strain>
    </source>
</reference>
<sequence length="81" mass="8946">MAENAARLACLHKQKKFLRQRTGEMICRGLSSLDELNAAEEKERQEKLSEELCSADLGKASFSVADPFFSDLAVPSLGNPF</sequence>
<dbReference type="AlphaFoldDB" id="A0A3E2GZD6"/>
<evidence type="ECO:0000313" key="1">
    <source>
        <dbReference type="EMBL" id="RFU26103.1"/>
    </source>
</evidence>